<dbReference type="KEGG" id="amuc:Pan181_13610"/>
<keyword evidence="2" id="KW-0812">Transmembrane</keyword>
<dbReference type="RefSeq" id="WP_145246065.1">
    <property type="nucleotide sequence ID" value="NZ_CP036278.1"/>
</dbReference>
<evidence type="ECO:0000256" key="2">
    <source>
        <dbReference type="SAM" id="Phobius"/>
    </source>
</evidence>
<keyword evidence="4" id="KW-1185">Reference proteome</keyword>
<name>A0A518AKC6_9BACT</name>
<dbReference type="AlphaFoldDB" id="A0A518AKC6"/>
<reference evidence="3 4" key="1">
    <citation type="submission" date="2019-02" db="EMBL/GenBank/DDBJ databases">
        <title>Deep-cultivation of Planctomycetes and their phenomic and genomic characterization uncovers novel biology.</title>
        <authorList>
            <person name="Wiegand S."/>
            <person name="Jogler M."/>
            <person name="Boedeker C."/>
            <person name="Pinto D."/>
            <person name="Vollmers J."/>
            <person name="Rivas-Marin E."/>
            <person name="Kohn T."/>
            <person name="Peeters S.H."/>
            <person name="Heuer A."/>
            <person name="Rast P."/>
            <person name="Oberbeckmann S."/>
            <person name="Bunk B."/>
            <person name="Jeske O."/>
            <person name="Meyerdierks A."/>
            <person name="Storesund J.E."/>
            <person name="Kallscheuer N."/>
            <person name="Luecker S."/>
            <person name="Lage O.M."/>
            <person name="Pohl T."/>
            <person name="Merkel B.J."/>
            <person name="Hornburger P."/>
            <person name="Mueller R.-W."/>
            <person name="Bruemmer F."/>
            <person name="Labrenz M."/>
            <person name="Spormann A.M."/>
            <person name="Op den Camp H."/>
            <person name="Overmann J."/>
            <person name="Amann R."/>
            <person name="Jetten M.S.M."/>
            <person name="Mascher T."/>
            <person name="Medema M.H."/>
            <person name="Devos D.P."/>
            <person name="Kaster A.-K."/>
            <person name="Ovreas L."/>
            <person name="Rohde M."/>
            <person name="Galperin M.Y."/>
            <person name="Jogler C."/>
        </authorList>
    </citation>
    <scope>NUCLEOTIDE SEQUENCE [LARGE SCALE GENOMIC DNA]</scope>
    <source>
        <strain evidence="3 4">Pan181</strain>
    </source>
</reference>
<feature type="compositionally biased region" description="Polar residues" evidence="1">
    <location>
        <begin position="1"/>
        <end position="10"/>
    </location>
</feature>
<evidence type="ECO:0000256" key="1">
    <source>
        <dbReference type="SAM" id="MobiDB-lite"/>
    </source>
</evidence>
<feature type="transmembrane region" description="Helical" evidence="2">
    <location>
        <begin position="42"/>
        <end position="62"/>
    </location>
</feature>
<evidence type="ECO:0000313" key="4">
    <source>
        <dbReference type="Proteomes" id="UP000315750"/>
    </source>
</evidence>
<keyword evidence="2" id="KW-0472">Membrane</keyword>
<organism evidence="3 4">
    <name type="scientific">Aeoliella mucimassa</name>
    <dbReference type="NCBI Taxonomy" id="2527972"/>
    <lineage>
        <taxon>Bacteria</taxon>
        <taxon>Pseudomonadati</taxon>
        <taxon>Planctomycetota</taxon>
        <taxon>Planctomycetia</taxon>
        <taxon>Pirellulales</taxon>
        <taxon>Lacipirellulaceae</taxon>
        <taxon>Aeoliella</taxon>
    </lineage>
</organism>
<dbReference type="EMBL" id="CP036278">
    <property type="protein sequence ID" value="QDU55175.1"/>
    <property type="molecule type" value="Genomic_DNA"/>
</dbReference>
<feature type="region of interest" description="Disordered" evidence="1">
    <location>
        <begin position="1"/>
        <end position="34"/>
    </location>
</feature>
<accession>A0A518AKC6</accession>
<protein>
    <submittedName>
        <fullName evidence="3">Uncharacterized protein</fullName>
    </submittedName>
</protein>
<evidence type="ECO:0000313" key="3">
    <source>
        <dbReference type="EMBL" id="QDU55175.1"/>
    </source>
</evidence>
<proteinExistence type="predicted"/>
<dbReference type="Proteomes" id="UP000315750">
    <property type="component" value="Chromosome"/>
</dbReference>
<gene>
    <name evidence="3" type="ORF">Pan181_13610</name>
</gene>
<keyword evidence="2" id="KW-1133">Transmembrane helix</keyword>
<sequence length="123" mass="13487">MTSPPNNSTAAVHEAESGEPQPNPFESPESGDPQQGVNLNRVFRGLLIVLGVVFIASCYWNWQEYTRLTELAAEYEQAAKAAPPGTYPYRVVPTRYSEQVGMAIVKIALGGILLVRRPGSHFL</sequence>